<evidence type="ECO:0000313" key="2">
    <source>
        <dbReference type="EMBL" id="KIM22146.1"/>
    </source>
</evidence>
<evidence type="ECO:0000313" key="3">
    <source>
        <dbReference type="Proteomes" id="UP000054097"/>
    </source>
</evidence>
<name>A0A0C3ASB2_SERVB</name>
<gene>
    <name evidence="2" type="ORF">M408DRAFT_28955</name>
</gene>
<reference evidence="3" key="2">
    <citation type="submission" date="2015-01" db="EMBL/GenBank/DDBJ databases">
        <title>Evolutionary Origins and Diversification of the Mycorrhizal Mutualists.</title>
        <authorList>
            <consortium name="DOE Joint Genome Institute"/>
            <consortium name="Mycorrhizal Genomics Consortium"/>
            <person name="Kohler A."/>
            <person name="Kuo A."/>
            <person name="Nagy L.G."/>
            <person name="Floudas D."/>
            <person name="Copeland A."/>
            <person name="Barry K.W."/>
            <person name="Cichocki N."/>
            <person name="Veneault-Fourrey C."/>
            <person name="LaButti K."/>
            <person name="Lindquist E.A."/>
            <person name="Lipzen A."/>
            <person name="Lundell T."/>
            <person name="Morin E."/>
            <person name="Murat C."/>
            <person name="Riley R."/>
            <person name="Ohm R."/>
            <person name="Sun H."/>
            <person name="Tunlid A."/>
            <person name="Henrissat B."/>
            <person name="Grigoriev I.V."/>
            <person name="Hibbett D.S."/>
            <person name="Martin F."/>
        </authorList>
    </citation>
    <scope>NUCLEOTIDE SEQUENCE [LARGE SCALE GENOMIC DNA]</scope>
    <source>
        <strain evidence="3">MAFF 305830</strain>
    </source>
</reference>
<sequence length="198" mass="21611">MQYTDTKSKTSQNTQSSAYKHSEDDYTYLDSGLTVPLIPAGNVTISNASPEPIGTSANPGPVLGVNVPEWTHAGYPPAENVLDDEWHGSLFSPRPLTNLGTSNEGTPSYYDDFDSSMKVDEFNASECNWTEADTSLLNPGNYSPWDVSTIVHPLQGKQGRQRRRLATRWAHVDAAVDFSIGKQDPLSSEESTCPLSIS</sequence>
<feature type="region of interest" description="Disordered" evidence="1">
    <location>
        <begin position="1"/>
        <end position="22"/>
    </location>
</feature>
<dbReference type="Proteomes" id="UP000054097">
    <property type="component" value="Unassembled WGS sequence"/>
</dbReference>
<accession>A0A0C3ASB2</accession>
<dbReference type="AlphaFoldDB" id="A0A0C3ASB2"/>
<dbReference type="HOGENOM" id="CLU_1378891_0_0_1"/>
<evidence type="ECO:0000256" key="1">
    <source>
        <dbReference type="SAM" id="MobiDB-lite"/>
    </source>
</evidence>
<proteinExistence type="predicted"/>
<organism evidence="2 3">
    <name type="scientific">Serendipita vermifera MAFF 305830</name>
    <dbReference type="NCBI Taxonomy" id="933852"/>
    <lineage>
        <taxon>Eukaryota</taxon>
        <taxon>Fungi</taxon>
        <taxon>Dikarya</taxon>
        <taxon>Basidiomycota</taxon>
        <taxon>Agaricomycotina</taxon>
        <taxon>Agaricomycetes</taxon>
        <taxon>Sebacinales</taxon>
        <taxon>Serendipitaceae</taxon>
        <taxon>Serendipita</taxon>
    </lineage>
</organism>
<dbReference type="EMBL" id="KN824362">
    <property type="protein sequence ID" value="KIM22146.1"/>
    <property type="molecule type" value="Genomic_DNA"/>
</dbReference>
<reference evidence="2 3" key="1">
    <citation type="submission" date="2014-04" db="EMBL/GenBank/DDBJ databases">
        <authorList>
            <consortium name="DOE Joint Genome Institute"/>
            <person name="Kuo A."/>
            <person name="Zuccaro A."/>
            <person name="Kohler A."/>
            <person name="Nagy L.G."/>
            <person name="Floudas D."/>
            <person name="Copeland A."/>
            <person name="Barry K.W."/>
            <person name="Cichocki N."/>
            <person name="Veneault-Fourrey C."/>
            <person name="LaButti K."/>
            <person name="Lindquist E.A."/>
            <person name="Lipzen A."/>
            <person name="Lundell T."/>
            <person name="Morin E."/>
            <person name="Murat C."/>
            <person name="Sun H."/>
            <person name="Tunlid A."/>
            <person name="Henrissat B."/>
            <person name="Grigoriev I.V."/>
            <person name="Hibbett D.S."/>
            <person name="Martin F."/>
            <person name="Nordberg H.P."/>
            <person name="Cantor M.N."/>
            <person name="Hua S.X."/>
        </authorList>
    </citation>
    <scope>NUCLEOTIDE SEQUENCE [LARGE SCALE GENOMIC DNA]</scope>
    <source>
        <strain evidence="2 3">MAFF 305830</strain>
    </source>
</reference>
<keyword evidence="3" id="KW-1185">Reference proteome</keyword>
<protein>
    <submittedName>
        <fullName evidence="2">Uncharacterized protein</fullName>
    </submittedName>
</protein>